<comment type="caution">
    <text evidence="1">The sequence shown here is derived from an EMBL/GenBank/DDBJ whole genome shotgun (WGS) entry which is preliminary data.</text>
</comment>
<name>A0ABQ4ZY29_9ASTR</name>
<organism evidence="1 2">
    <name type="scientific">Tanacetum coccineum</name>
    <dbReference type="NCBI Taxonomy" id="301880"/>
    <lineage>
        <taxon>Eukaryota</taxon>
        <taxon>Viridiplantae</taxon>
        <taxon>Streptophyta</taxon>
        <taxon>Embryophyta</taxon>
        <taxon>Tracheophyta</taxon>
        <taxon>Spermatophyta</taxon>
        <taxon>Magnoliopsida</taxon>
        <taxon>eudicotyledons</taxon>
        <taxon>Gunneridae</taxon>
        <taxon>Pentapetalae</taxon>
        <taxon>asterids</taxon>
        <taxon>campanulids</taxon>
        <taxon>Asterales</taxon>
        <taxon>Asteraceae</taxon>
        <taxon>Asteroideae</taxon>
        <taxon>Anthemideae</taxon>
        <taxon>Anthemidinae</taxon>
        <taxon>Tanacetum</taxon>
    </lineage>
</organism>
<evidence type="ECO:0000313" key="1">
    <source>
        <dbReference type="EMBL" id="GJS94191.1"/>
    </source>
</evidence>
<sequence>MKLHLTGKCRTRSSTKELFTPYKEPKQEFHSSRKLFKTLSLDESRSPLFDLLSDLEENSLEKVAETMVETIEQYMSKTRADYGSRVARPIIDNKDHFERKGQFLKKLRDNTFSGSDHEDANKYIEKVLEFVNLFHVLNIS</sequence>
<reference evidence="1" key="2">
    <citation type="submission" date="2022-01" db="EMBL/GenBank/DDBJ databases">
        <authorList>
            <person name="Yamashiro T."/>
            <person name="Shiraishi A."/>
            <person name="Satake H."/>
            <person name="Nakayama K."/>
        </authorList>
    </citation>
    <scope>NUCLEOTIDE SEQUENCE</scope>
</reference>
<gene>
    <name evidence="1" type="ORF">Tco_0801159</name>
</gene>
<dbReference type="EMBL" id="BQNB010011712">
    <property type="protein sequence ID" value="GJS94191.1"/>
    <property type="molecule type" value="Genomic_DNA"/>
</dbReference>
<keyword evidence="2" id="KW-1185">Reference proteome</keyword>
<proteinExistence type="predicted"/>
<accession>A0ABQ4ZY29</accession>
<reference evidence="1" key="1">
    <citation type="journal article" date="2022" name="Int. J. Mol. Sci.">
        <title>Draft Genome of Tanacetum Coccineum: Genomic Comparison of Closely Related Tanacetum-Family Plants.</title>
        <authorList>
            <person name="Yamashiro T."/>
            <person name="Shiraishi A."/>
            <person name="Nakayama K."/>
            <person name="Satake H."/>
        </authorList>
    </citation>
    <scope>NUCLEOTIDE SEQUENCE</scope>
</reference>
<dbReference type="Proteomes" id="UP001151760">
    <property type="component" value="Unassembled WGS sequence"/>
</dbReference>
<protein>
    <submittedName>
        <fullName evidence="1">Uncharacterized protein</fullName>
    </submittedName>
</protein>
<evidence type="ECO:0000313" key="2">
    <source>
        <dbReference type="Proteomes" id="UP001151760"/>
    </source>
</evidence>